<comment type="caution">
    <text evidence="1">The sequence shown here is derived from an EMBL/GenBank/DDBJ whole genome shotgun (WGS) entry which is preliminary data.</text>
</comment>
<organism evidence="1 2">
    <name type="scientific">Dallia pectoralis</name>
    <name type="common">Alaska blackfish</name>
    <dbReference type="NCBI Taxonomy" id="75939"/>
    <lineage>
        <taxon>Eukaryota</taxon>
        <taxon>Metazoa</taxon>
        <taxon>Chordata</taxon>
        <taxon>Craniata</taxon>
        <taxon>Vertebrata</taxon>
        <taxon>Euteleostomi</taxon>
        <taxon>Actinopterygii</taxon>
        <taxon>Neopterygii</taxon>
        <taxon>Teleostei</taxon>
        <taxon>Protacanthopterygii</taxon>
        <taxon>Esociformes</taxon>
        <taxon>Umbridae</taxon>
        <taxon>Dallia</taxon>
    </lineage>
</organism>
<reference evidence="1" key="1">
    <citation type="submission" date="2021-05" db="EMBL/GenBank/DDBJ databases">
        <authorList>
            <person name="Pan Q."/>
            <person name="Jouanno E."/>
            <person name="Zahm M."/>
            <person name="Klopp C."/>
            <person name="Cabau C."/>
            <person name="Louis A."/>
            <person name="Berthelot C."/>
            <person name="Parey E."/>
            <person name="Roest Crollius H."/>
            <person name="Montfort J."/>
            <person name="Robinson-Rechavi M."/>
            <person name="Bouchez O."/>
            <person name="Lampietro C."/>
            <person name="Lopez Roques C."/>
            <person name="Donnadieu C."/>
            <person name="Postlethwait J."/>
            <person name="Bobe J."/>
            <person name="Dillon D."/>
            <person name="Chandos A."/>
            <person name="von Hippel F."/>
            <person name="Guiguen Y."/>
        </authorList>
    </citation>
    <scope>NUCLEOTIDE SEQUENCE</scope>
    <source>
        <strain evidence="1">YG-Jan2019</strain>
    </source>
</reference>
<evidence type="ECO:0000313" key="1">
    <source>
        <dbReference type="EMBL" id="KAJ8015600.1"/>
    </source>
</evidence>
<dbReference type="EMBL" id="CM055729">
    <property type="protein sequence ID" value="KAJ8015600.1"/>
    <property type="molecule type" value="Genomic_DNA"/>
</dbReference>
<accession>A0ACC2HIN1</accession>
<dbReference type="Proteomes" id="UP001157502">
    <property type="component" value="Chromosome 2"/>
</dbReference>
<protein>
    <submittedName>
        <fullName evidence="1">Uncharacterized protein</fullName>
    </submittedName>
</protein>
<keyword evidence="2" id="KW-1185">Reference proteome</keyword>
<gene>
    <name evidence="1" type="ORF">DPEC_G00027790</name>
</gene>
<proteinExistence type="predicted"/>
<evidence type="ECO:0000313" key="2">
    <source>
        <dbReference type="Proteomes" id="UP001157502"/>
    </source>
</evidence>
<sequence length="69" mass="8031">MIDLHLRSRMTSTEKPQWGKRARSRTSCTRKCTYCAGDLNRTRTGTVSEIRRRPFVSIRDQPTTSSKKE</sequence>
<name>A0ACC2HIN1_DALPE</name>